<dbReference type="EMBL" id="JACWMY010000002">
    <property type="protein sequence ID" value="MBD1363047.1"/>
    <property type="molecule type" value="Genomic_DNA"/>
</dbReference>
<dbReference type="Proteomes" id="UP000606600">
    <property type="component" value="Unassembled WGS sequence"/>
</dbReference>
<evidence type="ECO:0000313" key="1">
    <source>
        <dbReference type="EMBL" id="MBD1363047.1"/>
    </source>
</evidence>
<protein>
    <submittedName>
        <fullName evidence="1">Uncharacterized protein</fullName>
    </submittedName>
</protein>
<name>A0ABR7WP24_9SPHI</name>
<accession>A0ABR7WP24</accession>
<organism evidence="1 2">
    <name type="scientific">Mucilaginibacter pankratovii</name>
    <dbReference type="NCBI Taxonomy" id="2772110"/>
    <lineage>
        <taxon>Bacteria</taxon>
        <taxon>Pseudomonadati</taxon>
        <taxon>Bacteroidota</taxon>
        <taxon>Sphingobacteriia</taxon>
        <taxon>Sphingobacteriales</taxon>
        <taxon>Sphingobacteriaceae</taxon>
        <taxon>Mucilaginibacter</taxon>
    </lineage>
</organism>
<comment type="caution">
    <text evidence="1">The sequence shown here is derived from an EMBL/GenBank/DDBJ whole genome shotgun (WGS) entry which is preliminary data.</text>
</comment>
<proteinExistence type="predicted"/>
<evidence type="ECO:0000313" key="2">
    <source>
        <dbReference type="Proteomes" id="UP000606600"/>
    </source>
</evidence>
<sequence length="143" mass="15809">MKKFTLNSFRYIGMVLIMAFALVSCSKSLRFDKSVVVPSAEGSVKLGKDGNGNRQVTMKVDNLVDPSRLTPPHKMYIVWVQTKSDGNKSLGKLVSSEAWFSKERNAEFTSVLSYDPVKFFITAEDDADVTNPGSTIVLSTSNF</sequence>
<dbReference type="PROSITE" id="PS51257">
    <property type="entry name" value="PROKAR_LIPOPROTEIN"/>
    <property type="match status" value="1"/>
</dbReference>
<reference evidence="1 2" key="1">
    <citation type="submission" date="2020-09" db="EMBL/GenBank/DDBJ databases">
        <title>Novel species of Mucilaginibacter isolated from a glacier on the Tibetan Plateau.</title>
        <authorList>
            <person name="Liu Q."/>
            <person name="Xin Y.-H."/>
        </authorList>
    </citation>
    <scope>NUCLEOTIDE SEQUENCE [LARGE SCALE GENOMIC DNA]</scope>
    <source>
        <strain evidence="1 2">ZT4R22</strain>
    </source>
</reference>
<gene>
    <name evidence="1" type="ORF">IDJ77_04420</name>
</gene>
<keyword evidence="2" id="KW-1185">Reference proteome</keyword>
<dbReference type="RefSeq" id="WP_191187720.1">
    <property type="nucleotide sequence ID" value="NZ_JACWMY010000002.1"/>
</dbReference>